<dbReference type="InterPro" id="IPR036390">
    <property type="entry name" value="WH_DNA-bd_sf"/>
</dbReference>
<dbReference type="PANTHER" id="PTHR30126:SF100">
    <property type="entry name" value="LYSR-FAMILY TRANSCRIPTIONAL REGULATOR"/>
    <property type="match status" value="1"/>
</dbReference>
<evidence type="ECO:0000313" key="6">
    <source>
        <dbReference type="EMBL" id="MBI6871888.1"/>
    </source>
</evidence>
<evidence type="ECO:0000256" key="4">
    <source>
        <dbReference type="ARBA" id="ARBA00023163"/>
    </source>
</evidence>
<dbReference type="Pfam" id="PF03466">
    <property type="entry name" value="LysR_substrate"/>
    <property type="match status" value="1"/>
</dbReference>
<gene>
    <name evidence="6" type="ORF">I6U51_04100</name>
</gene>
<reference evidence="6" key="1">
    <citation type="submission" date="2020-12" db="EMBL/GenBank/DDBJ databases">
        <title>Clostridium thailandense sp. nov., a novel acetogenic bacterium isolated from peat land soil in Thailand.</title>
        <authorList>
            <person name="Chaikitkaew S."/>
            <person name="Birkeland N.K."/>
        </authorList>
    </citation>
    <scope>NUCLEOTIDE SEQUENCE</scope>
    <source>
        <strain evidence="6">DSM 17425</strain>
    </source>
</reference>
<dbReference type="CDD" id="cd05466">
    <property type="entry name" value="PBP2_LTTR_substrate"/>
    <property type="match status" value="1"/>
</dbReference>
<dbReference type="RefSeq" id="WP_211141325.1">
    <property type="nucleotide sequence ID" value="NZ_JAEEGB010000005.1"/>
</dbReference>
<comment type="similarity">
    <text evidence="1">Belongs to the LysR transcriptional regulatory family.</text>
</comment>
<accession>A0A934M3S3</accession>
<organism evidence="6 7">
    <name type="scientific">Clostridium aciditolerans</name>
    <dbReference type="NCBI Taxonomy" id="339861"/>
    <lineage>
        <taxon>Bacteria</taxon>
        <taxon>Bacillati</taxon>
        <taxon>Bacillota</taxon>
        <taxon>Clostridia</taxon>
        <taxon>Eubacteriales</taxon>
        <taxon>Clostridiaceae</taxon>
        <taxon>Clostridium</taxon>
    </lineage>
</organism>
<dbReference type="AlphaFoldDB" id="A0A934M3S3"/>
<dbReference type="SUPFAM" id="SSF46785">
    <property type="entry name" value="Winged helix' DNA-binding domain"/>
    <property type="match status" value="1"/>
</dbReference>
<keyword evidence="7" id="KW-1185">Reference proteome</keyword>
<dbReference type="FunFam" id="1.10.10.10:FF:000001">
    <property type="entry name" value="LysR family transcriptional regulator"/>
    <property type="match status" value="1"/>
</dbReference>
<dbReference type="GO" id="GO:0003700">
    <property type="term" value="F:DNA-binding transcription factor activity"/>
    <property type="evidence" value="ECO:0007669"/>
    <property type="project" value="InterPro"/>
</dbReference>
<dbReference type="InterPro" id="IPR005119">
    <property type="entry name" value="LysR_subst-bd"/>
</dbReference>
<dbReference type="Proteomes" id="UP000622687">
    <property type="component" value="Unassembled WGS sequence"/>
</dbReference>
<comment type="caution">
    <text evidence="6">The sequence shown here is derived from an EMBL/GenBank/DDBJ whole genome shotgun (WGS) entry which is preliminary data.</text>
</comment>
<evidence type="ECO:0000313" key="7">
    <source>
        <dbReference type="Proteomes" id="UP000622687"/>
    </source>
</evidence>
<dbReference type="Gene3D" id="1.10.10.10">
    <property type="entry name" value="Winged helix-like DNA-binding domain superfamily/Winged helix DNA-binding domain"/>
    <property type="match status" value="1"/>
</dbReference>
<dbReference type="PANTHER" id="PTHR30126">
    <property type="entry name" value="HTH-TYPE TRANSCRIPTIONAL REGULATOR"/>
    <property type="match status" value="1"/>
</dbReference>
<protein>
    <submittedName>
        <fullName evidence="6">LysR family transcriptional regulator</fullName>
    </submittedName>
</protein>
<name>A0A934M3S3_9CLOT</name>
<keyword evidence="2" id="KW-0805">Transcription regulation</keyword>
<dbReference type="EMBL" id="JAEEGB010000005">
    <property type="protein sequence ID" value="MBI6871888.1"/>
    <property type="molecule type" value="Genomic_DNA"/>
</dbReference>
<dbReference type="PROSITE" id="PS50931">
    <property type="entry name" value="HTH_LYSR"/>
    <property type="match status" value="1"/>
</dbReference>
<evidence type="ECO:0000256" key="1">
    <source>
        <dbReference type="ARBA" id="ARBA00009437"/>
    </source>
</evidence>
<dbReference type="GO" id="GO:0000976">
    <property type="term" value="F:transcription cis-regulatory region binding"/>
    <property type="evidence" value="ECO:0007669"/>
    <property type="project" value="TreeGrafter"/>
</dbReference>
<evidence type="ECO:0000256" key="3">
    <source>
        <dbReference type="ARBA" id="ARBA00023125"/>
    </source>
</evidence>
<proteinExistence type="inferred from homology"/>
<feature type="domain" description="HTH lysR-type" evidence="5">
    <location>
        <begin position="1"/>
        <end position="58"/>
    </location>
</feature>
<sequence length="295" mass="33315">MELRQLNTFVTVAKFNNFTKAAAYLGYSQSSVTSQIQLLEKELEVHLFDRIGKNIFLTHEGEKLLAYSKQIIKLCDEAKNSITASNELEGTITIGASESLCTLRLPLLFKEFHQRYPAVKMILKMASCNESQTLLRENEIDVAFVISSKICTSEFISDLEFPEPAALLAIPGHPLSFKRHIFPEDITPYTVILSQRGCSYRSTFEKNLEETGVFPKYIMEAGSIQAIKQLTISGIGITLLPRIAVEDELNRNLLVELDWAGTSFDLVTQMLYHKDKWVSPALKAFLDLAKETMKH</sequence>
<evidence type="ECO:0000259" key="5">
    <source>
        <dbReference type="PROSITE" id="PS50931"/>
    </source>
</evidence>
<dbReference type="PRINTS" id="PR00039">
    <property type="entry name" value="HTHLYSR"/>
</dbReference>
<dbReference type="SUPFAM" id="SSF53850">
    <property type="entry name" value="Periplasmic binding protein-like II"/>
    <property type="match status" value="1"/>
</dbReference>
<dbReference type="InterPro" id="IPR000847">
    <property type="entry name" value="LysR_HTH_N"/>
</dbReference>
<dbReference type="Pfam" id="PF00126">
    <property type="entry name" value="HTH_1"/>
    <property type="match status" value="1"/>
</dbReference>
<keyword evidence="4" id="KW-0804">Transcription</keyword>
<dbReference type="Gene3D" id="3.40.190.290">
    <property type="match status" value="1"/>
</dbReference>
<evidence type="ECO:0000256" key="2">
    <source>
        <dbReference type="ARBA" id="ARBA00023015"/>
    </source>
</evidence>
<keyword evidence="3" id="KW-0238">DNA-binding</keyword>
<dbReference type="InterPro" id="IPR036388">
    <property type="entry name" value="WH-like_DNA-bd_sf"/>
</dbReference>